<evidence type="ECO:0000313" key="2">
    <source>
        <dbReference type="Proteomes" id="UP000680158"/>
    </source>
</evidence>
<dbReference type="EMBL" id="JAGSPM010000011">
    <property type="protein sequence ID" value="MBR7748030.1"/>
    <property type="molecule type" value="Genomic_DNA"/>
</dbReference>
<proteinExistence type="predicted"/>
<comment type="caution">
    <text evidence="1">The sequence shown here is derived from an EMBL/GenBank/DDBJ whole genome shotgun (WGS) entry which is preliminary data.</text>
</comment>
<dbReference type="PROSITE" id="PS51257">
    <property type="entry name" value="PROKAR_LIPOPROTEIN"/>
    <property type="match status" value="1"/>
</dbReference>
<dbReference type="Proteomes" id="UP000680158">
    <property type="component" value="Unassembled WGS sequence"/>
</dbReference>
<sequence length="284" mass="28507">MIKLNKKVAVLSAVIAGILVGCGGFVYTTVGGTVKGLTTTGSYLVLVNEVGYTQALSVDGSFSFRVASNASYDITVGQQPNPVNCTVANGKGKMSGEAPVNNIAVTCVPNVPLAGSLTGLGASKSLTLSMNGATQTTLTADGVFSFQTYAVNGKEYAAKVFLPPVGQVCKIQNASGVANLSSPPSNIAVTCATGVPVGGSLAGLKSGTFLTISNTLADGTTDARNLLADGAYTMSFSLSDGDNYDLQITTQPTGQKCTVTNGKGKASLENPAPASAIGITCVAA</sequence>
<reference evidence="1 2" key="1">
    <citation type="submission" date="2021-04" db="EMBL/GenBank/DDBJ databases">
        <title>novel species isolated from subtropical streams in China.</title>
        <authorList>
            <person name="Lu H."/>
        </authorList>
    </citation>
    <scope>NUCLEOTIDE SEQUENCE [LARGE SCALE GENOMIC DNA]</scope>
    <source>
        <strain evidence="1 2">BYS107W</strain>
    </source>
</reference>
<dbReference type="RefSeq" id="WP_212685388.1">
    <property type="nucleotide sequence ID" value="NZ_JAGSPM010000011.1"/>
</dbReference>
<name>A0A941DH78_9BURK</name>
<organism evidence="1 2">
    <name type="scientific">Undibacterium baiyunense</name>
    <dbReference type="NCBI Taxonomy" id="2828731"/>
    <lineage>
        <taxon>Bacteria</taxon>
        <taxon>Pseudomonadati</taxon>
        <taxon>Pseudomonadota</taxon>
        <taxon>Betaproteobacteria</taxon>
        <taxon>Burkholderiales</taxon>
        <taxon>Oxalobacteraceae</taxon>
        <taxon>Undibacterium</taxon>
    </lineage>
</organism>
<protein>
    <submittedName>
        <fullName evidence="1">Uncharacterized protein</fullName>
    </submittedName>
</protein>
<evidence type="ECO:0000313" key="1">
    <source>
        <dbReference type="EMBL" id="MBR7748030.1"/>
    </source>
</evidence>
<accession>A0A941DH78</accession>
<keyword evidence="2" id="KW-1185">Reference proteome</keyword>
<gene>
    <name evidence="1" type="ORF">KDM92_15690</name>
</gene>
<dbReference type="AlphaFoldDB" id="A0A941DH78"/>